<feature type="region of interest" description="Disordered" evidence="8">
    <location>
        <begin position="106"/>
        <end position="137"/>
    </location>
</feature>
<feature type="region of interest" description="Disordered" evidence="8">
    <location>
        <begin position="218"/>
        <end position="237"/>
    </location>
</feature>
<dbReference type="InterPro" id="IPR048500">
    <property type="entry name" value="DIKK1/2/4_C-subdom1"/>
</dbReference>
<dbReference type="GO" id="GO:0048019">
    <property type="term" value="F:receptor antagonist activity"/>
    <property type="evidence" value="ECO:0007669"/>
    <property type="project" value="TreeGrafter"/>
</dbReference>
<feature type="domain" description="Dickkopf-related protein 1/2/4 C-terminal subdomain 1" evidence="12">
    <location>
        <begin position="134"/>
        <end position="163"/>
    </location>
</feature>
<gene>
    <name evidence="13" type="primary">Dkk4</name>
    <name evidence="13" type="ORF">GTO96_0004043</name>
</gene>
<evidence type="ECO:0000259" key="12">
    <source>
        <dbReference type="Pfam" id="PF21481"/>
    </source>
</evidence>
<proteinExistence type="inferred from homology"/>
<evidence type="ECO:0000256" key="2">
    <source>
        <dbReference type="ARBA" id="ARBA00010842"/>
    </source>
</evidence>
<evidence type="ECO:0000256" key="1">
    <source>
        <dbReference type="ARBA" id="ARBA00004613"/>
    </source>
</evidence>
<feature type="non-terminal residue" evidence="13">
    <location>
        <position position="1"/>
    </location>
</feature>
<dbReference type="CDD" id="cd23013">
    <property type="entry name" value="Dkk4_Cys1"/>
    <property type="match status" value="1"/>
</dbReference>
<dbReference type="GO" id="GO:0039706">
    <property type="term" value="F:co-receptor binding"/>
    <property type="evidence" value="ECO:0007669"/>
    <property type="project" value="TreeGrafter"/>
</dbReference>
<evidence type="ECO:0000256" key="7">
    <source>
        <dbReference type="ARBA" id="ARBA00023157"/>
    </source>
</evidence>
<evidence type="ECO:0000256" key="6">
    <source>
        <dbReference type="ARBA" id="ARBA00022729"/>
    </source>
</evidence>
<keyword evidence="4" id="KW-0964">Secreted</keyword>
<feature type="domain" description="Dickkopf-related protein 1/2/4 C-terminal subdomain 2" evidence="11">
    <location>
        <begin position="166"/>
        <end position="214"/>
    </location>
</feature>
<dbReference type="GO" id="GO:0005615">
    <property type="term" value="C:extracellular space"/>
    <property type="evidence" value="ECO:0007669"/>
    <property type="project" value="TreeGrafter"/>
</dbReference>
<feature type="domain" description="Dickkopf N-terminal cysteine-rich" evidence="10">
    <location>
        <begin position="40"/>
        <end position="91"/>
    </location>
</feature>
<keyword evidence="5" id="KW-0879">Wnt signaling pathway</keyword>
<dbReference type="PANTHER" id="PTHR12113:SF10">
    <property type="entry name" value="DICKKOPF-RELATED PROTEIN 4"/>
    <property type="match status" value="1"/>
</dbReference>
<dbReference type="AlphaFoldDB" id="A0A8X8BV15"/>
<feature type="signal peptide" evidence="9">
    <location>
        <begin position="1"/>
        <end position="17"/>
    </location>
</feature>
<protein>
    <submittedName>
        <fullName evidence="13">DKK4 protein</fullName>
    </submittedName>
</protein>
<organism evidence="13 14">
    <name type="scientific">Polypterus senegalus</name>
    <name type="common">Senegal bichir</name>
    <dbReference type="NCBI Taxonomy" id="55291"/>
    <lineage>
        <taxon>Eukaryota</taxon>
        <taxon>Metazoa</taxon>
        <taxon>Chordata</taxon>
        <taxon>Craniata</taxon>
        <taxon>Vertebrata</taxon>
        <taxon>Euteleostomi</taxon>
        <taxon>Actinopterygii</taxon>
        <taxon>Polypteriformes</taxon>
        <taxon>Polypteridae</taxon>
        <taxon>Polypterus</taxon>
    </lineage>
</organism>
<dbReference type="GO" id="GO:0016055">
    <property type="term" value="P:Wnt signaling pathway"/>
    <property type="evidence" value="ECO:0007669"/>
    <property type="project" value="UniProtKB-KW"/>
</dbReference>
<evidence type="ECO:0000256" key="8">
    <source>
        <dbReference type="SAM" id="MobiDB-lite"/>
    </source>
</evidence>
<keyword evidence="6 9" id="KW-0732">Signal</keyword>
<comment type="similarity">
    <text evidence="2">Belongs to the dickkopf family.</text>
</comment>
<dbReference type="Pfam" id="PF21481">
    <property type="entry name" value="DIKK1-2-4_C-subdom1"/>
    <property type="match status" value="1"/>
</dbReference>
<dbReference type="InterPro" id="IPR039863">
    <property type="entry name" value="DKK1-4"/>
</dbReference>
<feature type="non-terminal residue" evidence="13">
    <location>
        <position position="237"/>
    </location>
</feature>
<dbReference type="InterPro" id="IPR047299">
    <property type="entry name" value="Dkk4_Cys2"/>
</dbReference>
<comment type="subcellular location">
    <subcellularLocation>
        <location evidence="1">Secreted</location>
    </subcellularLocation>
</comment>
<comment type="caution">
    <text evidence="13">The sequence shown here is derived from an EMBL/GenBank/DDBJ whole genome shotgun (WGS) entry which is preliminary data.</text>
</comment>
<keyword evidence="14" id="KW-1185">Reference proteome</keyword>
<keyword evidence="3" id="KW-0217">Developmental protein</keyword>
<dbReference type="GO" id="GO:0090090">
    <property type="term" value="P:negative regulation of canonical Wnt signaling pathway"/>
    <property type="evidence" value="ECO:0007669"/>
    <property type="project" value="TreeGrafter"/>
</dbReference>
<evidence type="ECO:0000259" key="10">
    <source>
        <dbReference type="Pfam" id="PF04706"/>
    </source>
</evidence>
<evidence type="ECO:0000256" key="3">
    <source>
        <dbReference type="ARBA" id="ARBA00022473"/>
    </source>
</evidence>
<dbReference type="PANTHER" id="PTHR12113">
    <property type="entry name" value="DICKKOPF3-LIKE 3"/>
    <property type="match status" value="1"/>
</dbReference>
<accession>A0A8X8BV15</accession>
<dbReference type="Proteomes" id="UP000886611">
    <property type="component" value="Unassembled WGS sequence"/>
</dbReference>
<dbReference type="CDD" id="cd23275">
    <property type="entry name" value="Dkk4_Cys2"/>
    <property type="match status" value="1"/>
</dbReference>
<evidence type="ECO:0000256" key="9">
    <source>
        <dbReference type="SAM" id="SignalP"/>
    </source>
</evidence>
<evidence type="ECO:0000256" key="4">
    <source>
        <dbReference type="ARBA" id="ARBA00022525"/>
    </source>
</evidence>
<dbReference type="Gene3D" id="2.10.80.10">
    <property type="entry name" value="Lipase, subunit A"/>
    <property type="match status" value="1"/>
</dbReference>
<keyword evidence="7" id="KW-1015">Disulfide bond</keyword>
<name>A0A8X8BV15_POLSE</name>
<dbReference type="InterPro" id="IPR048499">
    <property type="entry name" value="DIKK1/2/4_C-subdom2"/>
</dbReference>
<dbReference type="InterPro" id="IPR006796">
    <property type="entry name" value="Dickkopf_N"/>
</dbReference>
<dbReference type="Pfam" id="PF21479">
    <property type="entry name" value="DIKK1-2-4_C-subdom2"/>
    <property type="match status" value="1"/>
</dbReference>
<evidence type="ECO:0000256" key="5">
    <source>
        <dbReference type="ARBA" id="ARBA00022687"/>
    </source>
</evidence>
<dbReference type="Pfam" id="PF04706">
    <property type="entry name" value="Dickkopf_N"/>
    <property type="match status" value="1"/>
</dbReference>
<evidence type="ECO:0000313" key="14">
    <source>
        <dbReference type="Proteomes" id="UP000886611"/>
    </source>
</evidence>
<reference evidence="13 14" key="1">
    <citation type="journal article" date="2021" name="Cell">
        <title>Tracing the genetic footprints of vertebrate landing in non-teleost ray-finned fishes.</title>
        <authorList>
            <person name="Bi X."/>
            <person name="Wang K."/>
            <person name="Yang L."/>
            <person name="Pan H."/>
            <person name="Jiang H."/>
            <person name="Wei Q."/>
            <person name="Fang M."/>
            <person name="Yu H."/>
            <person name="Zhu C."/>
            <person name="Cai Y."/>
            <person name="He Y."/>
            <person name="Gan X."/>
            <person name="Zeng H."/>
            <person name="Yu D."/>
            <person name="Zhu Y."/>
            <person name="Jiang H."/>
            <person name="Qiu Q."/>
            <person name="Yang H."/>
            <person name="Zhang Y.E."/>
            <person name="Wang W."/>
            <person name="Zhu M."/>
            <person name="He S."/>
            <person name="Zhang G."/>
        </authorList>
    </citation>
    <scope>NUCLEOTIDE SEQUENCE [LARGE SCALE GENOMIC DNA]</scope>
    <source>
        <strain evidence="13">Bchr_013</strain>
    </source>
</reference>
<evidence type="ECO:0000313" key="13">
    <source>
        <dbReference type="EMBL" id="KAG2469016.1"/>
    </source>
</evidence>
<evidence type="ECO:0000259" key="11">
    <source>
        <dbReference type="Pfam" id="PF21479"/>
    </source>
</evidence>
<feature type="chain" id="PRO_5036455167" evidence="9">
    <location>
        <begin position="18"/>
        <end position="237"/>
    </location>
</feature>
<dbReference type="EMBL" id="JAATIS010000220">
    <property type="protein sequence ID" value="KAG2469016.1"/>
    <property type="molecule type" value="Genomic_DNA"/>
</dbReference>
<sequence length="237" mass="26651">MIRILFLLPVLYYEVNAMVLDSNTIRITGEGGLNLAKGTRCQVDSDCQSGNFCHKTSDKEPLCKTCHALRRRCQRDAMCCPGTLCINDVCARPEEVVTVRSITTGQDVSASKGKNRQRILENKPKKQSSSKGQEGDNCLRTSDCAPGLCCARHFWDKICKRMPKEGEVCSKRGRKEVPQSHELFQRCECSPGLSCRLQSDNKDKQNSRLRVCLRPLEGSTKKEAGSSSKKLKRKRRH</sequence>
<dbReference type="OrthoDB" id="4321958at2759"/>